<comment type="caution">
    <text evidence="2">The sequence shown here is derived from an EMBL/GenBank/DDBJ whole genome shotgun (WGS) entry which is preliminary data.</text>
</comment>
<dbReference type="Proteomes" id="UP000765509">
    <property type="component" value="Unassembled WGS sequence"/>
</dbReference>
<reference evidence="2" key="1">
    <citation type="submission" date="2021-03" db="EMBL/GenBank/DDBJ databases">
        <title>Draft genome sequence of rust myrtle Austropuccinia psidii MF-1, a brazilian biotype.</title>
        <authorList>
            <person name="Quecine M.C."/>
            <person name="Pachon D.M.R."/>
            <person name="Bonatelli M.L."/>
            <person name="Correr F.H."/>
            <person name="Franceschini L.M."/>
            <person name="Leite T.F."/>
            <person name="Margarido G.R.A."/>
            <person name="Almeida C.A."/>
            <person name="Ferrarezi J.A."/>
            <person name="Labate C.A."/>
        </authorList>
    </citation>
    <scope>NUCLEOTIDE SEQUENCE</scope>
    <source>
        <strain evidence="2">MF-1</strain>
    </source>
</reference>
<gene>
    <name evidence="2" type="ORF">O181_016751</name>
</gene>
<organism evidence="2 3">
    <name type="scientific">Austropuccinia psidii MF-1</name>
    <dbReference type="NCBI Taxonomy" id="1389203"/>
    <lineage>
        <taxon>Eukaryota</taxon>
        <taxon>Fungi</taxon>
        <taxon>Dikarya</taxon>
        <taxon>Basidiomycota</taxon>
        <taxon>Pucciniomycotina</taxon>
        <taxon>Pucciniomycetes</taxon>
        <taxon>Pucciniales</taxon>
        <taxon>Sphaerophragmiaceae</taxon>
        <taxon>Austropuccinia</taxon>
    </lineage>
</organism>
<evidence type="ECO:0000313" key="3">
    <source>
        <dbReference type="Proteomes" id="UP000765509"/>
    </source>
</evidence>
<sequence length="75" mass="8628">MLRWQKAIHEYRSNITIVQKAGNTHNNADGLNRWESEDNPDNPASVPLKEEPHIPNEGINITDIGTELFEEFRES</sequence>
<name>A0A9Q3C6B4_9BASI</name>
<evidence type="ECO:0000256" key="1">
    <source>
        <dbReference type="SAM" id="MobiDB-lite"/>
    </source>
</evidence>
<evidence type="ECO:0000313" key="2">
    <source>
        <dbReference type="EMBL" id="MBW0477036.1"/>
    </source>
</evidence>
<feature type="region of interest" description="Disordered" evidence="1">
    <location>
        <begin position="26"/>
        <end position="59"/>
    </location>
</feature>
<keyword evidence="3" id="KW-1185">Reference proteome</keyword>
<dbReference type="AlphaFoldDB" id="A0A9Q3C6B4"/>
<accession>A0A9Q3C6B4</accession>
<dbReference type="OrthoDB" id="425619at2759"/>
<protein>
    <submittedName>
        <fullName evidence="2">Uncharacterized protein</fullName>
    </submittedName>
</protein>
<dbReference type="EMBL" id="AVOT02004678">
    <property type="protein sequence ID" value="MBW0477036.1"/>
    <property type="molecule type" value="Genomic_DNA"/>
</dbReference>
<proteinExistence type="predicted"/>